<dbReference type="EMBL" id="CP036200">
    <property type="protein sequence ID" value="QBF82738.1"/>
    <property type="molecule type" value="Genomic_DNA"/>
</dbReference>
<dbReference type="OrthoDB" id="6264503at2"/>
<proteinExistence type="predicted"/>
<evidence type="ECO:0008006" key="3">
    <source>
        <dbReference type="Google" id="ProtNLM"/>
    </source>
</evidence>
<reference evidence="1 2" key="1">
    <citation type="submission" date="2019-02" db="EMBL/GenBank/DDBJ databases">
        <title>Shewanella sp. D4-2 isolated from Dokdo Island.</title>
        <authorList>
            <person name="Baek K."/>
        </authorList>
    </citation>
    <scope>NUCLEOTIDE SEQUENCE [LARGE SCALE GENOMIC DNA]</scope>
    <source>
        <strain evidence="1 2">D4-2</strain>
    </source>
</reference>
<evidence type="ECO:0000313" key="1">
    <source>
        <dbReference type="EMBL" id="QBF82738.1"/>
    </source>
</evidence>
<evidence type="ECO:0000313" key="2">
    <source>
        <dbReference type="Proteomes" id="UP000291106"/>
    </source>
</evidence>
<keyword evidence="2" id="KW-1185">Reference proteome</keyword>
<dbReference type="AlphaFoldDB" id="A0A411PGV7"/>
<sequence>MLEHKLVLYAIWFFMLKMLHHRLLTTATLLTFICQLVLANGLLMVPRAHAQEAVVELTQNTVADSHAMHSAHTKAAETSTMHCHQTAASTPQPMVEQPQTEEDCCSEPMPSHLASAKTSDSSHCCDGDNQCQSDCSHCLVISIAGTLLDLTPWSSNPVPESPLASVIPHFHSIALAQDIRPPIA</sequence>
<accession>A0A411PGV7</accession>
<dbReference type="RefSeq" id="WP_130599165.1">
    <property type="nucleotide sequence ID" value="NZ_CP036200.1"/>
</dbReference>
<dbReference type="KEGG" id="smai:EXU30_08580"/>
<protein>
    <recommendedName>
        <fullName evidence="3">CopL family metal-binding regulatory protein</fullName>
    </recommendedName>
</protein>
<name>A0A411PGV7_9GAMM</name>
<gene>
    <name evidence="1" type="ORF">EXU30_08580</name>
</gene>
<dbReference type="Proteomes" id="UP000291106">
    <property type="component" value="Chromosome"/>
</dbReference>
<organism evidence="1 2">
    <name type="scientific">Shewanella maritima</name>
    <dbReference type="NCBI Taxonomy" id="2520507"/>
    <lineage>
        <taxon>Bacteria</taxon>
        <taxon>Pseudomonadati</taxon>
        <taxon>Pseudomonadota</taxon>
        <taxon>Gammaproteobacteria</taxon>
        <taxon>Alteromonadales</taxon>
        <taxon>Shewanellaceae</taxon>
        <taxon>Shewanella</taxon>
    </lineage>
</organism>